<dbReference type="GO" id="GO:0040029">
    <property type="term" value="P:epigenetic regulation of gene expression"/>
    <property type="evidence" value="ECO:0007669"/>
    <property type="project" value="TreeGrafter"/>
</dbReference>
<dbReference type="GO" id="GO:0004407">
    <property type="term" value="F:histone deacetylase activity"/>
    <property type="evidence" value="ECO:0007669"/>
    <property type="project" value="TreeGrafter"/>
</dbReference>
<dbReference type="InterPro" id="IPR023801">
    <property type="entry name" value="His_deacetylse_dom"/>
</dbReference>
<dbReference type="EMBL" id="DSXI01000168">
    <property type="protein sequence ID" value="HGS04686.1"/>
    <property type="molecule type" value="Genomic_DNA"/>
</dbReference>
<dbReference type="Pfam" id="PF00850">
    <property type="entry name" value="Hist_deacetyl"/>
    <property type="match status" value="1"/>
</dbReference>
<dbReference type="SUPFAM" id="SSF52768">
    <property type="entry name" value="Arginase/deacetylase"/>
    <property type="match status" value="1"/>
</dbReference>
<dbReference type="PANTHER" id="PTHR10625:SF10">
    <property type="entry name" value="HISTONE DEACETYLASE HDAC1"/>
    <property type="match status" value="1"/>
</dbReference>
<feature type="domain" description="Histone deacetylase" evidence="3">
    <location>
        <begin position="21"/>
        <end position="311"/>
    </location>
</feature>
<evidence type="ECO:0000256" key="1">
    <source>
        <dbReference type="ARBA" id="ARBA00005947"/>
    </source>
</evidence>
<protein>
    <submittedName>
        <fullName evidence="4">Histone deacetylase</fullName>
    </submittedName>
</protein>
<feature type="compositionally biased region" description="Basic and acidic residues" evidence="2">
    <location>
        <begin position="12"/>
        <end position="25"/>
    </location>
</feature>
<dbReference type="InterPro" id="IPR000286">
    <property type="entry name" value="HDACs"/>
</dbReference>
<dbReference type="PANTHER" id="PTHR10625">
    <property type="entry name" value="HISTONE DEACETYLASE HDAC1-RELATED"/>
    <property type="match status" value="1"/>
</dbReference>
<sequence length="316" mass="35180">MARTGYVYSPRYLEHDTGPEHPERPDRLRVIHRRVVFSGLIKELQVIEPYPAPLAWIERLHDPVYVERFREACAAGEETLDGEDNRICPASFDIARLAVGGVMAACDAMMRGEVDNAFCAVRPPGHHAERDHALGFCFFGNIALGAKYLQEHHGLGRVAIVDWDAHHGNGTQHLLEADPTVLYISLHEDPGACFPGSGRREERGIGPGEGFTLNFPFPPHSRGRDYLDVMEDEVLPALMAFRPECLMISAGFDAHTHDPLTHLHFSQRGYMILGALLTSFAKEFCGSRIISVLEGGYNLEALEDCVFEHLLALKSL</sequence>
<dbReference type="InterPro" id="IPR037138">
    <property type="entry name" value="His_deacetylse_dom_sf"/>
</dbReference>
<feature type="region of interest" description="Disordered" evidence="2">
    <location>
        <begin position="1"/>
        <end position="25"/>
    </location>
</feature>
<evidence type="ECO:0000256" key="2">
    <source>
        <dbReference type="SAM" id="MobiDB-lite"/>
    </source>
</evidence>
<name>A0A7V4G7K3_9BACT</name>
<dbReference type="AlphaFoldDB" id="A0A7V4G7K3"/>
<dbReference type="InterPro" id="IPR023696">
    <property type="entry name" value="Ureohydrolase_dom_sf"/>
</dbReference>
<dbReference type="CDD" id="cd09992">
    <property type="entry name" value="HDAC_classII"/>
    <property type="match status" value="1"/>
</dbReference>
<comment type="caution">
    <text evidence="4">The sequence shown here is derived from an EMBL/GenBank/DDBJ whole genome shotgun (WGS) entry which is preliminary data.</text>
</comment>
<evidence type="ECO:0000259" key="3">
    <source>
        <dbReference type="Pfam" id="PF00850"/>
    </source>
</evidence>
<accession>A0A7V4G7K3</accession>
<comment type="similarity">
    <text evidence="1">Belongs to the histone deacetylase family.</text>
</comment>
<dbReference type="PRINTS" id="PR01270">
    <property type="entry name" value="HDASUPER"/>
</dbReference>
<evidence type="ECO:0000313" key="4">
    <source>
        <dbReference type="EMBL" id="HGS04686.1"/>
    </source>
</evidence>
<organism evidence="4">
    <name type="scientific">Desulfobacca acetoxidans</name>
    <dbReference type="NCBI Taxonomy" id="60893"/>
    <lineage>
        <taxon>Bacteria</taxon>
        <taxon>Pseudomonadati</taxon>
        <taxon>Thermodesulfobacteriota</taxon>
        <taxon>Desulfobaccia</taxon>
        <taxon>Desulfobaccales</taxon>
        <taxon>Desulfobaccaceae</taxon>
        <taxon>Desulfobacca</taxon>
    </lineage>
</organism>
<dbReference type="Gene3D" id="3.40.800.20">
    <property type="entry name" value="Histone deacetylase domain"/>
    <property type="match status" value="1"/>
</dbReference>
<proteinExistence type="inferred from homology"/>
<reference evidence="4" key="1">
    <citation type="journal article" date="2020" name="mSystems">
        <title>Genome- and Community-Level Interaction Insights into Carbon Utilization and Element Cycling Functions of Hydrothermarchaeota in Hydrothermal Sediment.</title>
        <authorList>
            <person name="Zhou Z."/>
            <person name="Liu Y."/>
            <person name="Xu W."/>
            <person name="Pan J."/>
            <person name="Luo Z.H."/>
            <person name="Li M."/>
        </authorList>
    </citation>
    <scope>NUCLEOTIDE SEQUENCE [LARGE SCALE GENOMIC DNA]</scope>
    <source>
        <strain evidence="4">SpSt-548</strain>
    </source>
</reference>
<gene>
    <name evidence="4" type="ORF">ENT08_02945</name>
</gene>